<sequence>MAKATDASKKKAAALSQERIVDSDSEGDSRPTQTVQKSKKDPKTRQNTLAARPKVTKPSTTSQSAAIKPVKDKAQSAPAVKPTAVAQRQTKQAREDSEESESSESEQESDEEESDEDSSADESPATSAIVPGKANGVKRKAAEEISSEEEDSDSDGEETAPQAKRARSKEAEAAIVVESSDSEDEEVEDEEMPDVSVTAQPAKPAVPSAKSTRQAIPARPYHPPAGYSLVESATVSSETSTLLSGSALEGKQIWHIIAPSNVPLSNLKSLSLSAINSTTPVLTHNNISYILRPNHAATSNSSVLVPHNSTYEFASAKVMSTLQLQAQIDLPNLSKRQADLNTGSSAAANIAQAPLSAIRPQPKGLRMRFRPPGFGSGNPGRIGVDNAEGAGKDDDEDMDGGERDGQALQFPQALGAHTGRLRPDTSGTNAPAPAKSKKSKKRREGVESLPTAPEVSKQADDDAAAKAARKEARRKKKQEGKA</sequence>
<feature type="region of interest" description="Disordered" evidence="1">
    <location>
        <begin position="1"/>
        <end position="220"/>
    </location>
</feature>
<gene>
    <name evidence="3" type="ORF">K489DRAFT_377759</name>
</gene>
<dbReference type="RefSeq" id="XP_033462245.1">
    <property type="nucleotide sequence ID" value="XM_033604235.1"/>
</dbReference>
<protein>
    <submittedName>
        <fullName evidence="3">Uncharacterized protein</fullName>
    </submittedName>
</protein>
<reference evidence="3" key="2">
    <citation type="submission" date="2020-04" db="EMBL/GenBank/DDBJ databases">
        <authorList>
            <consortium name="NCBI Genome Project"/>
        </authorList>
    </citation>
    <scope>NUCLEOTIDE SEQUENCE</scope>
    <source>
        <strain evidence="3">CBS 342.82</strain>
    </source>
</reference>
<dbReference type="GO" id="GO:0006360">
    <property type="term" value="P:transcription by RNA polymerase I"/>
    <property type="evidence" value="ECO:0007669"/>
    <property type="project" value="InterPro"/>
</dbReference>
<feature type="compositionally biased region" description="Acidic residues" evidence="1">
    <location>
        <begin position="145"/>
        <end position="158"/>
    </location>
</feature>
<dbReference type="InterPro" id="IPR013240">
    <property type="entry name" value="DNA-dir_RNA_pol1_su_RPA34"/>
</dbReference>
<evidence type="ECO:0000313" key="2">
    <source>
        <dbReference type="Proteomes" id="UP000504637"/>
    </source>
</evidence>
<dbReference type="Gene3D" id="6.20.250.70">
    <property type="match status" value="1"/>
</dbReference>
<name>A0A6J3MC67_9PEZI</name>
<dbReference type="InterPro" id="IPR053263">
    <property type="entry name" value="Euk_RPA34_RNAP_subunit"/>
</dbReference>
<feature type="region of interest" description="Disordered" evidence="1">
    <location>
        <begin position="351"/>
        <end position="482"/>
    </location>
</feature>
<feature type="compositionally biased region" description="Acidic residues" evidence="1">
    <location>
        <begin position="96"/>
        <end position="120"/>
    </location>
</feature>
<proteinExistence type="predicted"/>
<organism evidence="3">
    <name type="scientific">Dissoconium aciculare CBS 342.82</name>
    <dbReference type="NCBI Taxonomy" id="1314786"/>
    <lineage>
        <taxon>Eukaryota</taxon>
        <taxon>Fungi</taxon>
        <taxon>Dikarya</taxon>
        <taxon>Ascomycota</taxon>
        <taxon>Pezizomycotina</taxon>
        <taxon>Dothideomycetes</taxon>
        <taxon>Dothideomycetidae</taxon>
        <taxon>Mycosphaerellales</taxon>
        <taxon>Dissoconiaceae</taxon>
        <taxon>Dissoconium</taxon>
    </lineage>
</organism>
<dbReference type="GeneID" id="54362035"/>
<reference evidence="3" key="1">
    <citation type="submission" date="2020-01" db="EMBL/GenBank/DDBJ databases">
        <authorList>
            <consortium name="DOE Joint Genome Institute"/>
            <person name="Haridas S."/>
            <person name="Albert R."/>
            <person name="Binder M."/>
            <person name="Bloem J."/>
            <person name="Labutti K."/>
            <person name="Salamov A."/>
            <person name="Andreopoulos B."/>
            <person name="Baker S.E."/>
            <person name="Barry K."/>
            <person name="Bills G."/>
            <person name="Bluhm B.H."/>
            <person name="Cannon C."/>
            <person name="Castanera R."/>
            <person name="Culley D.E."/>
            <person name="Daum C."/>
            <person name="Ezra D."/>
            <person name="Gonzalez J.B."/>
            <person name="Henrissat B."/>
            <person name="Kuo A."/>
            <person name="Liang C."/>
            <person name="Lipzen A."/>
            <person name="Lutzoni F."/>
            <person name="Magnuson J."/>
            <person name="Mondo S."/>
            <person name="Nolan M."/>
            <person name="Ohm R."/>
            <person name="Pangilinan J."/>
            <person name="Park H.-J."/>
            <person name="Ramirez L."/>
            <person name="Alfaro M."/>
            <person name="Sun H."/>
            <person name="Tritt A."/>
            <person name="Yoshinaga Y."/>
            <person name="Zwiers L.-H."/>
            <person name="Turgeon B.G."/>
            <person name="Goodwin S.B."/>
            <person name="Spatafora J.W."/>
            <person name="Crous P.W."/>
            <person name="Grigoriev I.V."/>
        </authorList>
    </citation>
    <scope>NUCLEOTIDE SEQUENCE</scope>
    <source>
        <strain evidence="3">CBS 342.82</strain>
    </source>
</reference>
<feature type="compositionally biased region" description="Basic residues" evidence="1">
    <location>
        <begin position="471"/>
        <end position="482"/>
    </location>
</feature>
<dbReference type="Pfam" id="PF08208">
    <property type="entry name" value="RNA_polI_A34"/>
    <property type="match status" value="1"/>
</dbReference>
<evidence type="ECO:0000313" key="3">
    <source>
        <dbReference type="RefSeq" id="XP_033462245.1"/>
    </source>
</evidence>
<evidence type="ECO:0000256" key="1">
    <source>
        <dbReference type="SAM" id="MobiDB-lite"/>
    </source>
</evidence>
<accession>A0A6J3MC67</accession>
<feature type="compositionally biased region" description="Acidic residues" evidence="1">
    <location>
        <begin position="180"/>
        <end position="193"/>
    </location>
</feature>
<reference evidence="3" key="3">
    <citation type="submission" date="2025-08" db="UniProtKB">
        <authorList>
            <consortium name="RefSeq"/>
        </authorList>
    </citation>
    <scope>IDENTIFICATION</scope>
    <source>
        <strain evidence="3">CBS 342.82</strain>
    </source>
</reference>
<keyword evidence="2" id="KW-1185">Reference proteome</keyword>
<feature type="compositionally biased region" description="Basic and acidic residues" evidence="1">
    <location>
        <begin position="457"/>
        <end position="470"/>
    </location>
</feature>
<dbReference type="Proteomes" id="UP000504637">
    <property type="component" value="Unplaced"/>
</dbReference>
<dbReference type="PANTHER" id="PTHR28155">
    <property type="entry name" value="ACR243WP"/>
    <property type="match status" value="1"/>
</dbReference>
<dbReference type="PANTHER" id="PTHR28155:SF1">
    <property type="entry name" value="DNA-DIRECTED RNA POLYMERASE I SUBUNIT RPA34.5-DOMAIN-CONTAINING PROTEIN"/>
    <property type="match status" value="1"/>
</dbReference>
<dbReference type="AlphaFoldDB" id="A0A6J3MC67"/>
<dbReference type="OrthoDB" id="76224at2759"/>